<dbReference type="Proteomes" id="UP001473424">
    <property type="component" value="Chromosome"/>
</dbReference>
<dbReference type="InterPro" id="IPR036188">
    <property type="entry name" value="FAD/NAD-bd_sf"/>
</dbReference>
<dbReference type="PANTHER" id="PTHR43429:SF1">
    <property type="entry name" value="NAD(P)H SULFUR OXIDOREDUCTASE (COA-DEPENDENT)"/>
    <property type="match status" value="1"/>
</dbReference>
<dbReference type="InterPro" id="IPR016156">
    <property type="entry name" value="FAD/NAD-linked_Rdtase_dimer_sf"/>
</dbReference>
<proteinExistence type="predicted"/>
<protein>
    <submittedName>
        <fullName evidence="7">FAD-dependent oxidoreductase</fullName>
    </submittedName>
</protein>
<sequence length="485" mass="54910">MIKMKIKVIIIGAGATGMGVASKLLRSEKNSDKNFDIHVYQEKNYISIGACGIPYYIDNEFKDKKLLNDRTKKDFSEKTNNKNKNKINLNQNVIKFDTAKQEIHVKKTTNDKTKAKVVSYHALVIATGAKPKIPSPFSHGILPHNVYNVFTKEDAINLKKAMKNAKKIVIIGGGFIGMEMVEACLKQKKDVTIVEMKDRLMADIVDKQFSQLIYYELTKKNINHKTKSKNDATILLNYQVEELMMTHNNVNDLRLRSVSDNENGKTIPCDLVILAVGFEPNTNFLQNSNIELNKNKAIIINELCQIPSKENFTKKFSNMYIGGDCAQIYSQFDKSSIYVPLATNANKMARIIADNIKNPEHKYPGTLGSSILRVGNLEITKTGSFDTIDKNKIGSVYIKDYVLPRYLKQSRPLYLKLFYDKTNFQLLAAQMAGYNHATLRINALATAIWNKMDIRDLQNLDLVYSPPFARTSDIIHISSRKITSS</sequence>
<dbReference type="PRINTS" id="PR00411">
    <property type="entry name" value="PNDRDTASEI"/>
</dbReference>
<evidence type="ECO:0000313" key="7">
    <source>
        <dbReference type="EMBL" id="BET39289.1"/>
    </source>
</evidence>
<dbReference type="SUPFAM" id="SSF51905">
    <property type="entry name" value="FAD/NAD(P)-binding domain"/>
    <property type="match status" value="1"/>
</dbReference>
<evidence type="ECO:0000259" key="6">
    <source>
        <dbReference type="Pfam" id="PF07992"/>
    </source>
</evidence>
<dbReference type="RefSeq" id="WP_353306122.1">
    <property type="nucleotide sequence ID" value="NZ_AP028955.1"/>
</dbReference>
<evidence type="ECO:0000256" key="2">
    <source>
        <dbReference type="ARBA" id="ARBA00022630"/>
    </source>
</evidence>
<comment type="cofactor">
    <cofactor evidence="1">
        <name>FAD</name>
        <dbReference type="ChEBI" id="CHEBI:57692"/>
    </cofactor>
</comment>
<gene>
    <name evidence="7" type="ORF">SAP269_18780</name>
</gene>
<feature type="domain" description="FAD/NAD(P)-binding" evidence="6">
    <location>
        <begin position="7"/>
        <end position="336"/>
    </location>
</feature>
<keyword evidence="2" id="KW-0285">Flavoprotein</keyword>
<keyword evidence="8" id="KW-1185">Reference proteome</keyword>
<name>A0ABN7BWL2_9MOLU</name>
<evidence type="ECO:0000256" key="4">
    <source>
        <dbReference type="ARBA" id="ARBA00023002"/>
    </source>
</evidence>
<evidence type="ECO:0000256" key="3">
    <source>
        <dbReference type="ARBA" id="ARBA00022827"/>
    </source>
</evidence>
<reference evidence="8" key="1">
    <citation type="journal article" date="2024" name="FEMS Microbiol. Lett.">
        <title>Genomic insights into Spiroplasma endosymbionts that induce male-killing and protective phenotypes in the pea aphid.</title>
        <authorList>
            <person name="Arai H."/>
            <person name="Legeai F."/>
            <person name="Kageyama D."/>
            <person name="Sugio A."/>
            <person name="Simon J.C."/>
        </authorList>
    </citation>
    <scope>NUCLEOTIDE SEQUENCE [LARGE SCALE GENOMIC DNA]</scope>
    <source>
        <strain evidence="8">sAp269</strain>
    </source>
</reference>
<keyword evidence="5" id="KW-0676">Redox-active center</keyword>
<dbReference type="Pfam" id="PF07992">
    <property type="entry name" value="Pyr_redox_2"/>
    <property type="match status" value="1"/>
</dbReference>
<dbReference type="SUPFAM" id="SSF55424">
    <property type="entry name" value="FAD/NAD-linked reductases, dimerisation (C-terminal) domain"/>
    <property type="match status" value="1"/>
</dbReference>
<dbReference type="PANTHER" id="PTHR43429">
    <property type="entry name" value="PYRIDINE NUCLEOTIDE-DISULFIDE OXIDOREDUCTASE DOMAIN-CONTAINING"/>
    <property type="match status" value="1"/>
</dbReference>
<dbReference type="PRINTS" id="PR00368">
    <property type="entry name" value="FADPNR"/>
</dbReference>
<organism evidence="7 8">
    <name type="scientific">Spiroplasma ixodetis</name>
    <dbReference type="NCBI Taxonomy" id="2141"/>
    <lineage>
        <taxon>Bacteria</taxon>
        <taxon>Bacillati</taxon>
        <taxon>Mycoplasmatota</taxon>
        <taxon>Mollicutes</taxon>
        <taxon>Entomoplasmatales</taxon>
        <taxon>Spiroplasmataceae</taxon>
        <taxon>Spiroplasma</taxon>
    </lineage>
</organism>
<keyword evidence="4" id="KW-0560">Oxidoreductase</keyword>
<dbReference type="Gene3D" id="3.50.50.60">
    <property type="entry name" value="FAD/NAD(P)-binding domain"/>
    <property type="match status" value="3"/>
</dbReference>
<evidence type="ECO:0000256" key="5">
    <source>
        <dbReference type="ARBA" id="ARBA00023284"/>
    </source>
</evidence>
<dbReference type="InterPro" id="IPR050260">
    <property type="entry name" value="FAD-bd_OxRdtase"/>
</dbReference>
<evidence type="ECO:0000313" key="8">
    <source>
        <dbReference type="Proteomes" id="UP001473424"/>
    </source>
</evidence>
<keyword evidence="3" id="KW-0274">FAD</keyword>
<dbReference type="EMBL" id="AP028955">
    <property type="protein sequence ID" value="BET39289.1"/>
    <property type="molecule type" value="Genomic_DNA"/>
</dbReference>
<evidence type="ECO:0000256" key="1">
    <source>
        <dbReference type="ARBA" id="ARBA00001974"/>
    </source>
</evidence>
<accession>A0ABN7BWL2</accession>
<dbReference type="InterPro" id="IPR023753">
    <property type="entry name" value="FAD/NAD-binding_dom"/>
</dbReference>